<dbReference type="InterPro" id="IPR005158">
    <property type="entry name" value="BTAD"/>
</dbReference>
<comment type="similarity">
    <text evidence="1">Belongs to the AfsR/DnrI/RedD regulatory family.</text>
</comment>
<dbReference type="PROSITE" id="PS51755">
    <property type="entry name" value="OMPR_PHOB"/>
    <property type="match status" value="1"/>
</dbReference>
<keyword evidence="9" id="KW-1185">Reference proteome</keyword>
<dbReference type="InterPro" id="IPR051677">
    <property type="entry name" value="AfsR-DnrI-RedD_regulator"/>
</dbReference>
<dbReference type="Gene3D" id="1.10.10.10">
    <property type="entry name" value="Winged helix-like DNA-binding domain superfamily/Winged helix DNA-binding domain"/>
    <property type="match status" value="1"/>
</dbReference>
<feature type="domain" description="OmpR/PhoB-type" evidence="7">
    <location>
        <begin position="1"/>
        <end position="96"/>
    </location>
</feature>
<dbReference type="InterPro" id="IPR001867">
    <property type="entry name" value="OmpR/PhoB-type_DNA-bd"/>
</dbReference>
<dbReference type="Gene3D" id="3.40.50.300">
    <property type="entry name" value="P-loop containing nucleotide triphosphate hydrolases"/>
    <property type="match status" value="1"/>
</dbReference>
<dbReference type="SUPFAM" id="SSF48452">
    <property type="entry name" value="TPR-like"/>
    <property type="match status" value="1"/>
</dbReference>
<dbReference type="RefSeq" id="WP_344037269.1">
    <property type="nucleotide sequence ID" value="NZ_BAAAKE010000006.1"/>
</dbReference>
<dbReference type="Pfam" id="PF03704">
    <property type="entry name" value="BTAD"/>
    <property type="match status" value="1"/>
</dbReference>
<dbReference type="PANTHER" id="PTHR35807">
    <property type="entry name" value="TRANSCRIPTIONAL REGULATOR REDD-RELATED"/>
    <property type="match status" value="1"/>
</dbReference>
<organism evidence="8 9">
    <name type="scientific">Saccharothrix xinjiangensis</name>
    <dbReference type="NCBI Taxonomy" id="204798"/>
    <lineage>
        <taxon>Bacteria</taxon>
        <taxon>Bacillati</taxon>
        <taxon>Actinomycetota</taxon>
        <taxon>Actinomycetes</taxon>
        <taxon>Pseudonocardiales</taxon>
        <taxon>Pseudonocardiaceae</taxon>
        <taxon>Saccharothrix</taxon>
    </lineage>
</organism>
<dbReference type="Pfam" id="PF00486">
    <property type="entry name" value="Trans_reg_C"/>
    <property type="match status" value="1"/>
</dbReference>
<dbReference type="InterPro" id="IPR011990">
    <property type="entry name" value="TPR-like_helical_dom_sf"/>
</dbReference>
<keyword evidence="2" id="KW-0805">Transcription regulation</keyword>
<evidence type="ECO:0000313" key="9">
    <source>
        <dbReference type="Proteomes" id="UP001595833"/>
    </source>
</evidence>
<dbReference type="InterPro" id="IPR041664">
    <property type="entry name" value="AAA_16"/>
</dbReference>
<evidence type="ECO:0000256" key="6">
    <source>
        <dbReference type="SAM" id="MobiDB-lite"/>
    </source>
</evidence>
<dbReference type="SMART" id="SM01043">
    <property type="entry name" value="BTAD"/>
    <property type="match status" value="1"/>
</dbReference>
<gene>
    <name evidence="8" type="ORF">ACFPFM_27610</name>
</gene>
<keyword evidence="3 5" id="KW-0238">DNA-binding</keyword>
<keyword evidence="4" id="KW-0804">Transcription</keyword>
<dbReference type="Pfam" id="PF13191">
    <property type="entry name" value="AAA_16"/>
    <property type="match status" value="1"/>
</dbReference>
<evidence type="ECO:0000256" key="4">
    <source>
        <dbReference type="ARBA" id="ARBA00023163"/>
    </source>
</evidence>
<dbReference type="Proteomes" id="UP001595833">
    <property type="component" value="Unassembled WGS sequence"/>
</dbReference>
<dbReference type="SMART" id="SM00862">
    <property type="entry name" value="Trans_reg_C"/>
    <property type="match status" value="1"/>
</dbReference>
<dbReference type="InterPro" id="IPR036388">
    <property type="entry name" value="WH-like_DNA-bd_sf"/>
</dbReference>
<accession>A0ABV9Y7E9</accession>
<dbReference type="InterPro" id="IPR016032">
    <property type="entry name" value="Sig_transdc_resp-reg_C-effctor"/>
</dbReference>
<evidence type="ECO:0000256" key="1">
    <source>
        <dbReference type="ARBA" id="ARBA00005820"/>
    </source>
</evidence>
<dbReference type="CDD" id="cd15831">
    <property type="entry name" value="BTAD"/>
    <property type="match status" value="1"/>
</dbReference>
<feature type="DNA-binding region" description="OmpR/PhoB-type" evidence="5">
    <location>
        <begin position="1"/>
        <end position="96"/>
    </location>
</feature>
<dbReference type="SUPFAM" id="SSF52540">
    <property type="entry name" value="P-loop containing nucleoside triphosphate hydrolases"/>
    <property type="match status" value="1"/>
</dbReference>
<proteinExistence type="inferred from homology"/>
<evidence type="ECO:0000313" key="8">
    <source>
        <dbReference type="EMBL" id="MFC5057498.1"/>
    </source>
</evidence>
<dbReference type="EMBL" id="JBHSJB010000027">
    <property type="protein sequence ID" value="MFC5057498.1"/>
    <property type="molecule type" value="Genomic_DNA"/>
</dbReference>
<dbReference type="InterPro" id="IPR027417">
    <property type="entry name" value="P-loop_NTPase"/>
</dbReference>
<dbReference type="Gene3D" id="1.25.40.10">
    <property type="entry name" value="Tetratricopeptide repeat domain"/>
    <property type="match status" value="1"/>
</dbReference>
<reference evidence="9" key="1">
    <citation type="journal article" date="2019" name="Int. J. Syst. Evol. Microbiol.">
        <title>The Global Catalogue of Microorganisms (GCM) 10K type strain sequencing project: providing services to taxonomists for standard genome sequencing and annotation.</title>
        <authorList>
            <consortium name="The Broad Institute Genomics Platform"/>
            <consortium name="The Broad Institute Genome Sequencing Center for Infectious Disease"/>
            <person name="Wu L."/>
            <person name="Ma J."/>
        </authorList>
    </citation>
    <scope>NUCLEOTIDE SEQUENCE [LARGE SCALE GENOMIC DNA]</scope>
    <source>
        <strain evidence="9">KCTC 12848</strain>
    </source>
</reference>
<feature type="region of interest" description="Disordered" evidence="6">
    <location>
        <begin position="675"/>
        <end position="735"/>
    </location>
</feature>
<evidence type="ECO:0000256" key="2">
    <source>
        <dbReference type="ARBA" id="ARBA00023015"/>
    </source>
</evidence>
<protein>
    <submittedName>
        <fullName evidence="8">BTAD domain-containing putative transcriptional regulator</fullName>
    </submittedName>
</protein>
<dbReference type="PANTHER" id="PTHR35807:SF1">
    <property type="entry name" value="TRANSCRIPTIONAL REGULATOR REDD"/>
    <property type="match status" value="1"/>
</dbReference>
<sequence length="1131" mass="119871">MRFGVLGPLVVEDDRGPVGVGGSRHRAVLARLLLARGRVVPVETLVDDLWEEPPGGAVGAVRTFVAALRRALEPDRPPRAPARLLVTAPPGYALRAEAGAVDAWRFEAAVAEVGGLSAGAALARVEEALGWWRGPAYAEFADLAWARGEVARLDELRLLALERRAGALLELGRAAVAVPDLEAHVEGHPWREDAWRLLALALYRAGRQGDALGALRRAREGLAEALGVDPGPDLRRLEADILAHAPHLVEVGEEAPAGRDGGVARSAGRGDVPGLVGRDDELAGLGGAAERAVERRRPVLVLVSGDAGAGKTALAEAFAARLAARGWTTAWGANPDAEGLPAAWPWSQVLDTLAAAGHGFPAGDGETGGGEAGGGDPLVARFHRHRAVGAHLAGVARRAPLLLVLDDLHWAGEETLALLASVVTDSDAHPVLAIATYRTTDVPAALSDLLGRVARAEPTRVYLGGLPVAAVPDLVRATTGRDVDAATATAIHRRSGGNPFFVRELARLAAAEGPSWAESVPPGVRDVVRHRLASLPEPVREVLRRAAVVGADLDLELLAALAGPGVLDAAETATRRGFLVERGPGRFRFAHALVRDTLYQDVSGSRRARWHADTGEVLERLRPDAVDALAHHFLLAESPGTDARAAHYARAAAERAERHRAPHEAARLWRAALAAHDRAAAHDHPPAADHHHPPAGDHRAGDHPLTVDRPPAVDHRAGDHPSTADHPSAADRRAGDPATRLELVMGMVRTQAVTGDLDRARRHRAEALALADGLGDPELTARVIAAFDVPAVWTDHDDPTLAHRIAEITERTLAALPPDRTATRSRLLATLALELRATGGDRARAAAREAEALARESADPAVLAFALNARFMQSFHRAGLAPDRARTGAELVDLARRHDLVTFEVLGHLVLLQAHSALADFATADHHAAAADRLGEDHRLPLVGVFTRWYRALRTGVTGQGAEAAYRAAAARLAGTGMSGVDEGILPFALLCHRLQRGERPDPDPDTGFGAYEPWCRPLFEPGADVPDSPRDLLYEARTCLHATIAVRRADLPAAERLHADLEPAADELAGAGSGMLTLRPVAHHLGDLARALGRHRLAADHYRHALAVAERAGAPHWAAAARTALDRPVS</sequence>
<name>A0ABV9Y7E9_9PSEU</name>
<evidence type="ECO:0000259" key="7">
    <source>
        <dbReference type="PROSITE" id="PS51755"/>
    </source>
</evidence>
<evidence type="ECO:0000256" key="5">
    <source>
        <dbReference type="PROSITE-ProRule" id="PRU01091"/>
    </source>
</evidence>
<dbReference type="SUPFAM" id="SSF46894">
    <property type="entry name" value="C-terminal effector domain of the bipartite response regulators"/>
    <property type="match status" value="1"/>
</dbReference>
<comment type="caution">
    <text evidence="8">The sequence shown here is derived from an EMBL/GenBank/DDBJ whole genome shotgun (WGS) entry which is preliminary data.</text>
</comment>
<evidence type="ECO:0000256" key="3">
    <source>
        <dbReference type="ARBA" id="ARBA00023125"/>
    </source>
</evidence>